<dbReference type="EMBL" id="BSXW01000941">
    <property type="protein sequence ID" value="GMF31906.1"/>
    <property type="molecule type" value="Genomic_DNA"/>
</dbReference>
<feature type="compositionally biased region" description="Low complexity" evidence="2">
    <location>
        <begin position="314"/>
        <end position="330"/>
    </location>
</feature>
<feature type="region of interest" description="Disordered" evidence="2">
    <location>
        <begin position="1"/>
        <end position="26"/>
    </location>
</feature>
<keyword evidence="1" id="KW-0175">Coiled coil</keyword>
<reference evidence="3" key="1">
    <citation type="submission" date="2023-04" db="EMBL/GenBank/DDBJ databases">
        <title>Phytophthora lilii NBRC 32176.</title>
        <authorList>
            <person name="Ichikawa N."/>
            <person name="Sato H."/>
            <person name="Tonouchi N."/>
        </authorList>
    </citation>
    <scope>NUCLEOTIDE SEQUENCE</scope>
    <source>
        <strain evidence="3">NBRC 32176</strain>
    </source>
</reference>
<accession>A0A9W6X5F2</accession>
<dbReference type="AlphaFoldDB" id="A0A9W6X5F2"/>
<comment type="caution">
    <text evidence="3">The sequence shown here is derived from an EMBL/GenBank/DDBJ whole genome shotgun (WGS) entry which is preliminary data.</text>
</comment>
<evidence type="ECO:0000313" key="3">
    <source>
        <dbReference type="EMBL" id="GMF31906.1"/>
    </source>
</evidence>
<organism evidence="3 4">
    <name type="scientific">Phytophthora lilii</name>
    <dbReference type="NCBI Taxonomy" id="2077276"/>
    <lineage>
        <taxon>Eukaryota</taxon>
        <taxon>Sar</taxon>
        <taxon>Stramenopiles</taxon>
        <taxon>Oomycota</taxon>
        <taxon>Peronosporomycetes</taxon>
        <taxon>Peronosporales</taxon>
        <taxon>Peronosporaceae</taxon>
        <taxon>Phytophthora</taxon>
    </lineage>
</organism>
<proteinExistence type="predicted"/>
<feature type="coiled-coil region" evidence="1">
    <location>
        <begin position="132"/>
        <end position="159"/>
    </location>
</feature>
<evidence type="ECO:0000256" key="2">
    <source>
        <dbReference type="SAM" id="MobiDB-lite"/>
    </source>
</evidence>
<feature type="compositionally biased region" description="Low complexity" evidence="2">
    <location>
        <begin position="1"/>
        <end position="10"/>
    </location>
</feature>
<name>A0A9W6X5F2_9STRA</name>
<sequence>MDANQPSGDGSSSGDGGSPPRQPPVSLAMTASLSRSGVAQLRQFVGELRSQVDQLTADLRTMTSERDAALHGQLGANRNLLCSTHDLRSVEDLESTQAALRRIEADQGAGAHPNRGSRLADPSHQEDQEVDADQLARDLDEARYLVRQLSTERDQARSEERDTALAGLDRLAQDRNLQPTPSGHVNLPDPEATASNQDVPNDIERGENSPGQNRPAEYADPTRPKRIQDSDRPAADRPKRARSGSASEDDVPRRTAKVSRPLSPSDDEDNGSGGEINDDAGGADPGSDHDASTDEDPGSGSTQPSNYNSGGSGSESSAARSGSGSSDRTGSGFGGVGGARAQSSHRHATPNRGVSVPVTASGSGGPPDGSDGSDGYDDGAGGSADQGQNRGANRRGTPWSPNPLLPAAPFSNDSEFIPDRFTPRALDPADVVPWAVEKLNRVAIATMMITDMFPVLPITPSWMFPHEDTEFTTVREHQYVEDLNTKANVRDLLDTRPWEILENPKIAISFETNVGGRLGIALTNYLAAEAKNLQPYWESTHNFPISPAKRRSSPWLADLHKKWNNRRGHAGNS</sequence>
<feature type="region of interest" description="Disordered" evidence="2">
    <location>
        <begin position="172"/>
        <end position="411"/>
    </location>
</feature>
<protein>
    <submittedName>
        <fullName evidence="3">Unnamed protein product</fullName>
    </submittedName>
</protein>
<evidence type="ECO:0000256" key="1">
    <source>
        <dbReference type="SAM" id="Coils"/>
    </source>
</evidence>
<feature type="compositionally biased region" description="Basic and acidic residues" evidence="2">
    <location>
        <begin position="220"/>
        <end position="238"/>
    </location>
</feature>
<evidence type="ECO:0000313" key="4">
    <source>
        <dbReference type="Proteomes" id="UP001165083"/>
    </source>
</evidence>
<feature type="region of interest" description="Disordered" evidence="2">
    <location>
        <begin position="106"/>
        <end position="131"/>
    </location>
</feature>
<gene>
    <name evidence="3" type="ORF">Plil01_001364600</name>
</gene>
<feature type="compositionally biased region" description="Polar residues" evidence="2">
    <location>
        <begin position="299"/>
        <end position="308"/>
    </location>
</feature>
<dbReference type="Proteomes" id="UP001165083">
    <property type="component" value="Unassembled WGS sequence"/>
</dbReference>
<keyword evidence="4" id="KW-1185">Reference proteome</keyword>